<dbReference type="Gene3D" id="3.60.20.10">
    <property type="entry name" value="Glutamine Phosphoribosylpyrophosphate, subunit 1, domain 1"/>
    <property type="match status" value="1"/>
</dbReference>
<dbReference type="EC" id="6.3.5.4" evidence="2"/>
<dbReference type="SUPFAM" id="SSF52402">
    <property type="entry name" value="Adenine nucleotide alpha hydrolases-like"/>
    <property type="match status" value="1"/>
</dbReference>
<evidence type="ECO:0000313" key="6">
    <source>
        <dbReference type="Proteomes" id="UP001152599"/>
    </source>
</evidence>
<proteinExistence type="predicted"/>
<evidence type="ECO:0000256" key="2">
    <source>
        <dbReference type="ARBA" id="ARBA00012737"/>
    </source>
</evidence>
<protein>
    <recommendedName>
        <fullName evidence="2">asparagine synthase (glutamine-hydrolyzing)</fullName>
        <ecNumber evidence="2">6.3.5.4</ecNumber>
    </recommendedName>
</protein>
<dbReference type="InterPro" id="IPR051786">
    <property type="entry name" value="ASN_synthetase/amidase"/>
</dbReference>
<sequence length="556" mass="64708">MRGFFGGNIELDKAEMSFAEFSFGRNSNDQFVEDKIFTETDDFTLGLDGVILNKKEIAHDLQDWVNYFIQQDLSLAQKLKRLKGIFHGFILNKKTNELSLFNDITGNKNFSYYHKNGSFVFSYDEINLIQLLKSHQLEMTLSPLSTYNFLAYSYLGSTQSWLEEGNRLAPGSILNFKDGEISIESYKTFVSEPNNNSSYEKILSDFEELMQEAVKLQYQKDKDNHKQHFTTLSGGLDSRATTLLGHDLGFKEQTAFTCSQSGYADQIIAEEITEAYNFEHHFYALDSFEHLFDIENINKEIGGSALYSGPAHVMFGIDKFWNKDYGIIHSGHIGDGVMGAFLSSTQMSPPDLSYGRINANILAHHPDFDAQIIEKYNNEEEYKLYERAFCGAACGVWGLEQFSYNIAPFIDRDVLDFLLALPYELKYKRKIYIDWMLKFHPSWTEFKLESIHTKPNAHWKFKYELEYMRIRFGWRKLLSKEFRLKFNMAPEQYWFESSKALQNYYAKEVKKALEIARDLKLPFHKEMTEFSKSKDYTTRAKASHLAYIINLIYTNK</sequence>
<comment type="catalytic activity">
    <reaction evidence="3">
        <text>L-aspartate + L-glutamine + ATP + H2O = L-asparagine + L-glutamate + AMP + diphosphate + H(+)</text>
        <dbReference type="Rhea" id="RHEA:12228"/>
        <dbReference type="ChEBI" id="CHEBI:15377"/>
        <dbReference type="ChEBI" id="CHEBI:15378"/>
        <dbReference type="ChEBI" id="CHEBI:29985"/>
        <dbReference type="ChEBI" id="CHEBI:29991"/>
        <dbReference type="ChEBI" id="CHEBI:30616"/>
        <dbReference type="ChEBI" id="CHEBI:33019"/>
        <dbReference type="ChEBI" id="CHEBI:58048"/>
        <dbReference type="ChEBI" id="CHEBI:58359"/>
        <dbReference type="ChEBI" id="CHEBI:456215"/>
        <dbReference type="EC" id="6.3.5.4"/>
    </reaction>
</comment>
<evidence type="ECO:0000256" key="3">
    <source>
        <dbReference type="ARBA" id="ARBA00048741"/>
    </source>
</evidence>
<comment type="caution">
    <text evidence="5">The sequence shown here is derived from an EMBL/GenBank/DDBJ whole genome shotgun (WGS) entry which is preliminary data.</text>
</comment>
<reference evidence="5" key="1">
    <citation type="submission" date="2022-07" db="EMBL/GenBank/DDBJ databases">
        <title>Description and genome-wide analysis of Profundicola chukchiensis gen. nov., sp. nov., marine bacteria isolated from bottom sediments of the Chukchi Sea.</title>
        <authorList>
            <person name="Romanenko L."/>
            <person name="Otstavnykh N."/>
            <person name="Kurilenko V."/>
            <person name="Eremeev V."/>
            <person name="Velansky P."/>
            <person name="Mikhailov V."/>
            <person name="Isaeva M."/>
        </authorList>
    </citation>
    <scope>NUCLEOTIDE SEQUENCE</scope>
    <source>
        <strain evidence="5">KMM 9713</strain>
    </source>
</reference>
<gene>
    <name evidence="5" type="ORF">NMK71_02260</name>
</gene>
<evidence type="ECO:0000259" key="4">
    <source>
        <dbReference type="Pfam" id="PF00733"/>
    </source>
</evidence>
<dbReference type="EMBL" id="JANCMU010000001">
    <property type="protein sequence ID" value="MDG4945225.1"/>
    <property type="molecule type" value="Genomic_DNA"/>
</dbReference>
<dbReference type="InterPro" id="IPR029055">
    <property type="entry name" value="Ntn_hydrolases_N"/>
</dbReference>
<dbReference type="Gene3D" id="3.40.50.620">
    <property type="entry name" value="HUPs"/>
    <property type="match status" value="1"/>
</dbReference>
<accession>A0A9X4RUX9</accession>
<feature type="domain" description="Asparagine synthetase" evidence="4">
    <location>
        <begin position="206"/>
        <end position="289"/>
    </location>
</feature>
<dbReference type="SUPFAM" id="SSF56235">
    <property type="entry name" value="N-terminal nucleophile aminohydrolases (Ntn hydrolases)"/>
    <property type="match status" value="1"/>
</dbReference>
<comment type="pathway">
    <text evidence="1">Amino-acid biosynthesis; L-asparagine biosynthesis; L-asparagine from L-aspartate (L-Gln route): step 1/1.</text>
</comment>
<name>A0A9X4RUX9_9FLAO</name>
<dbReference type="InterPro" id="IPR001962">
    <property type="entry name" value="Asn_synthase"/>
</dbReference>
<evidence type="ECO:0000256" key="1">
    <source>
        <dbReference type="ARBA" id="ARBA00005187"/>
    </source>
</evidence>
<dbReference type="Proteomes" id="UP001152599">
    <property type="component" value="Unassembled WGS sequence"/>
</dbReference>
<dbReference type="AlphaFoldDB" id="A0A9X4RUX9"/>
<evidence type="ECO:0000313" key="5">
    <source>
        <dbReference type="EMBL" id="MDG4945225.1"/>
    </source>
</evidence>
<dbReference type="InterPro" id="IPR014729">
    <property type="entry name" value="Rossmann-like_a/b/a_fold"/>
</dbReference>
<organism evidence="5 6">
    <name type="scientific">Profundicola chukchiensis</name>
    <dbReference type="NCBI Taxonomy" id="2961959"/>
    <lineage>
        <taxon>Bacteria</taxon>
        <taxon>Pseudomonadati</taxon>
        <taxon>Bacteroidota</taxon>
        <taxon>Flavobacteriia</taxon>
        <taxon>Flavobacteriales</taxon>
        <taxon>Weeksellaceae</taxon>
        <taxon>Profundicola</taxon>
    </lineage>
</organism>
<dbReference type="GO" id="GO:0004066">
    <property type="term" value="F:asparagine synthase (glutamine-hydrolyzing) activity"/>
    <property type="evidence" value="ECO:0007669"/>
    <property type="project" value="UniProtKB-EC"/>
</dbReference>
<dbReference type="Pfam" id="PF00733">
    <property type="entry name" value="Asn_synthase"/>
    <property type="match status" value="1"/>
</dbReference>
<dbReference type="RefSeq" id="WP_304419910.1">
    <property type="nucleotide sequence ID" value="NZ_JANCMU010000001.1"/>
</dbReference>
<keyword evidence="6" id="KW-1185">Reference proteome</keyword>
<dbReference type="PANTHER" id="PTHR43284">
    <property type="entry name" value="ASPARAGINE SYNTHETASE (GLUTAMINE-HYDROLYZING)"/>
    <property type="match status" value="1"/>
</dbReference>
<dbReference type="PANTHER" id="PTHR43284:SF1">
    <property type="entry name" value="ASPARAGINE SYNTHETASE"/>
    <property type="match status" value="1"/>
</dbReference>
<dbReference type="GO" id="GO:0006529">
    <property type="term" value="P:asparagine biosynthetic process"/>
    <property type="evidence" value="ECO:0007669"/>
    <property type="project" value="InterPro"/>
</dbReference>